<accession>A0A0G4EAF8</accession>
<name>A0A0G4EAF8_VITBC</name>
<dbReference type="AlphaFoldDB" id="A0A0G4EAF8"/>
<evidence type="ECO:0000313" key="3">
    <source>
        <dbReference type="EMBL" id="CEL92590.1"/>
    </source>
</evidence>
<sequence>MMLIVLAALAFIASQGAATTIAAHNHSEEVSEALAMPPVPTTLLACHAPYHPLPEPIYDVLPDLEYTKYLPVTVKARAGRLSLNADFSDRRAVSDWWSRYDRLVAFIDYGRAPRKLEKYMGDKEMVQFELPDHNTVDESKDFGIRWGDLMHFPMPHFWQLDLTSQEQMDSAHKNLRLPYKHFERVVLVLCPYSVFLYAPELLGEVPEYIPGMPDPELLRALKVTDKQAAEWQSKLKAVSSFWSNLRSLIAPGGRVVINSLPYTAFGGKACYCGDPSNHLYAYLGSNAPYRSCKHHNRLDTDICWGNDALREPFDHAIALFEAEGFELVGPQFDQGELGIALKRVESQTAFNETASNTDRRKRKRAPSSEEDLSKQRKLH</sequence>
<feature type="signal peptide" evidence="2">
    <location>
        <begin position="1"/>
        <end position="18"/>
    </location>
</feature>
<evidence type="ECO:0000256" key="1">
    <source>
        <dbReference type="SAM" id="MobiDB-lite"/>
    </source>
</evidence>
<proteinExistence type="predicted"/>
<feature type="chain" id="PRO_5005187064" evidence="2">
    <location>
        <begin position="19"/>
        <end position="379"/>
    </location>
</feature>
<protein>
    <submittedName>
        <fullName evidence="3">Uncharacterized protein</fullName>
    </submittedName>
</protein>
<evidence type="ECO:0000313" key="4">
    <source>
        <dbReference type="Proteomes" id="UP000041254"/>
    </source>
</evidence>
<feature type="region of interest" description="Disordered" evidence="1">
    <location>
        <begin position="350"/>
        <end position="379"/>
    </location>
</feature>
<dbReference type="InParanoid" id="A0A0G4EAF8"/>
<dbReference type="PhylomeDB" id="A0A0G4EAF8"/>
<dbReference type="EMBL" id="CDMY01000091">
    <property type="protein sequence ID" value="CEL92590.1"/>
    <property type="molecule type" value="Genomic_DNA"/>
</dbReference>
<reference evidence="3 4" key="1">
    <citation type="submission" date="2014-11" db="EMBL/GenBank/DDBJ databases">
        <authorList>
            <person name="Zhu J."/>
            <person name="Qi W."/>
            <person name="Song R."/>
        </authorList>
    </citation>
    <scope>NUCLEOTIDE SEQUENCE [LARGE SCALE GENOMIC DNA]</scope>
</reference>
<organism evidence="3 4">
    <name type="scientific">Vitrella brassicaformis (strain CCMP3155)</name>
    <dbReference type="NCBI Taxonomy" id="1169540"/>
    <lineage>
        <taxon>Eukaryota</taxon>
        <taxon>Sar</taxon>
        <taxon>Alveolata</taxon>
        <taxon>Colpodellida</taxon>
        <taxon>Vitrellaceae</taxon>
        <taxon>Vitrella</taxon>
    </lineage>
</organism>
<keyword evidence="4" id="KW-1185">Reference proteome</keyword>
<keyword evidence="2" id="KW-0732">Signal</keyword>
<dbReference type="VEuPathDB" id="CryptoDB:Vbra_6868"/>
<dbReference type="Proteomes" id="UP000041254">
    <property type="component" value="Unassembled WGS sequence"/>
</dbReference>
<evidence type="ECO:0000256" key="2">
    <source>
        <dbReference type="SAM" id="SignalP"/>
    </source>
</evidence>
<gene>
    <name evidence="3" type="ORF">Vbra_6868</name>
</gene>